<keyword evidence="7" id="KW-0326">Glycosidase</keyword>
<accession>A0A9P5HE15</accession>
<evidence type="ECO:0000256" key="2">
    <source>
        <dbReference type="ARBA" id="ARBA00005336"/>
    </source>
</evidence>
<dbReference type="SUPFAM" id="SSF51445">
    <property type="entry name" value="(Trans)glycosidases"/>
    <property type="match status" value="1"/>
</dbReference>
<dbReference type="OrthoDB" id="416222at2759"/>
<dbReference type="InterPro" id="IPR001764">
    <property type="entry name" value="Glyco_hydro_3_N"/>
</dbReference>
<proteinExistence type="inferred from homology"/>
<dbReference type="Gene3D" id="3.40.50.1700">
    <property type="entry name" value="Glycoside hydrolase family 3 C-terminal domain"/>
    <property type="match status" value="1"/>
</dbReference>
<evidence type="ECO:0000256" key="5">
    <source>
        <dbReference type="ARBA" id="ARBA00022801"/>
    </source>
</evidence>
<evidence type="ECO:0000256" key="6">
    <source>
        <dbReference type="ARBA" id="ARBA00023180"/>
    </source>
</evidence>
<comment type="catalytic activity">
    <reaction evidence="1">
        <text>Hydrolysis of terminal, non-reducing beta-D-glucosyl residues with release of beta-D-glucose.</text>
        <dbReference type="EC" id="3.2.1.21"/>
    </reaction>
</comment>
<evidence type="ECO:0000256" key="3">
    <source>
        <dbReference type="ARBA" id="ARBA00012744"/>
    </source>
</evidence>
<evidence type="ECO:0000313" key="10">
    <source>
        <dbReference type="Proteomes" id="UP000722485"/>
    </source>
</evidence>
<organism evidence="9 10">
    <name type="scientific">Cylindrodendrum hubeiense</name>
    <dbReference type="NCBI Taxonomy" id="595255"/>
    <lineage>
        <taxon>Eukaryota</taxon>
        <taxon>Fungi</taxon>
        <taxon>Dikarya</taxon>
        <taxon>Ascomycota</taxon>
        <taxon>Pezizomycotina</taxon>
        <taxon>Sordariomycetes</taxon>
        <taxon>Hypocreomycetidae</taxon>
        <taxon>Hypocreales</taxon>
        <taxon>Nectriaceae</taxon>
        <taxon>Cylindrodendrum</taxon>
    </lineage>
</organism>
<dbReference type="GO" id="GO:0008422">
    <property type="term" value="F:beta-glucosidase activity"/>
    <property type="evidence" value="ECO:0007669"/>
    <property type="project" value="UniProtKB-EC"/>
</dbReference>
<evidence type="ECO:0000313" key="9">
    <source>
        <dbReference type="EMBL" id="KAF7555876.1"/>
    </source>
</evidence>
<evidence type="ECO:0000256" key="4">
    <source>
        <dbReference type="ARBA" id="ARBA00022729"/>
    </source>
</evidence>
<dbReference type="InterPro" id="IPR036881">
    <property type="entry name" value="Glyco_hydro_3_C_sf"/>
</dbReference>
<dbReference type="PANTHER" id="PTHR30620:SF16">
    <property type="entry name" value="LYSOSOMAL BETA GLUCOSIDASE"/>
    <property type="match status" value="1"/>
</dbReference>
<dbReference type="PANTHER" id="PTHR30620">
    <property type="entry name" value="PERIPLASMIC BETA-GLUCOSIDASE-RELATED"/>
    <property type="match status" value="1"/>
</dbReference>
<sequence>MSSHLTNAQDGSVQLPYKDRNLPISTRVEDLISRMSLEEKAGLLFHGMIIPGPDGSLSKGHPEFSVPGTEELIVGRKLKHFNLLGPVTNVRQTAEWYNRVQRLALEETRWEVPITLSTDPRSHFTEAVGTSSRAGSLSQWPETLGLAALRDEKLVERFADIARREYLALGLKLALSPQVDLSTEYRWARINGTFGESAELSGKLAEAFIRGFQAPHLSGGTGKLSAHSVSTMTKHFPGAGPERDGEDSHFEYGQDQIYPGDNLDYHIEPFRVAIKAGTRQMMPYYSKPVGLKDSRLAEEVGFGFHKGIVSGLLKEELGFEGIVCSDWGLVSDAEILGERLKARAWGCEHLSSLERVVKIIDAGCDQLGSEWLPELVVEAAERGFLSQERIDYSAQKLLSEKFELGLFDSPYVDPDYAVEIVGHPDFVAEGESAQRSSITLLVNKLHVLPLAISAIKGKKVYVEGLEPTALEETYGFIVTDQPSDADIAILRLQAPFEKRSKGFEAQYHAGSVEFSSAEKQHQAQILSVVPISIVDIYLDRPAAVPELFDQASAVLASYGSSQHAFLDVVFGVDGASPKGKLPFDLPSSTAAVIDSREDVPFDTGSPSFRYGHGLSYTR</sequence>
<comment type="caution">
    <text evidence="9">The sequence shown here is derived from an EMBL/GenBank/DDBJ whole genome shotgun (WGS) entry which is preliminary data.</text>
</comment>
<dbReference type="Pfam" id="PF00933">
    <property type="entry name" value="Glyco_hydro_3"/>
    <property type="match status" value="1"/>
</dbReference>
<dbReference type="PRINTS" id="PR00133">
    <property type="entry name" value="GLHYDRLASE3"/>
</dbReference>
<evidence type="ECO:0000259" key="8">
    <source>
        <dbReference type="Pfam" id="PF00933"/>
    </source>
</evidence>
<dbReference type="InterPro" id="IPR036962">
    <property type="entry name" value="Glyco_hydro_3_N_sf"/>
</dbReference>
<gene>
    <name evidence="9" type="ORF">G7Z17_g1801</name>
</gene>
<dbReference type="Gene3D" id="3.20.20.300">
    <property type="entry name" value="Glycoside hydrolase, family 3, N-terminal domain"/>
    <property type="match status" value="1"/>
</dbReference>
<evidence type="ECO:0000256" key="7">
    <source>
        <dbReference type="ARBA" id="ARBA00023295"/>
    </source>
</evidence>
<feature type="domain" description="Glycoside hydrolase family 3 N-terminal" evidence="8">
    <location>
        <begin position="91"/>
        <end position="398"/>
    </location>
</feature>
<dbReference type="InterPro" id="IPR051915">
    <property type="entry name" value="Cellulose_Degrad_GH3"/>
</dbReference>
<dbReference type="EMBL" id="JAANBB010000016">
    <property type="protein sequence ID" value="KAF7555876.1"/>
    <property type="molecule type" value="Genomic_DNA"/>
</dbReference>
<dbReference type="InterPro" id="IPR017853">
    <property type="entry name" value="GH"/>
</dbReference>
<reference evidence="9" key="1">
    <citation type="submission" date="2020-03" db="EMBL/GenBank/DDBJ databases">
        <title>Draft Genome Sequence of Cylindrodendrum hubeiense.</title>
        <authorList>
            <person name="Buettner E."/>
            <person name="Kellner H."/>
        </authorList>
    </citation>
    <scope>NUCLEOTIDE SEQUENCE</scope>
    <source>
        <strain evidence="9">IHI 201604</strain>
    </source>
</reference>
<comment type="similarity">
    <text evidence="2">Belongs to the glycosyl hydrolase 3 family.</text>
</comment>
<keyword evidence="5" id="KW-0378">Hydrolase</keyword>
<protein>
    <recommendedName>
        <fullName evidence="3">beta-glucosidase</fullName>
        <ecNumber evidence="3">3.2.1.21</ecNumber>
    </recommendedName>
</protein>
<keyword evidence="6" id="KW-0325">Glycoprotein</keyword>
<keyword evidence="4" id="KW-0732">Signal</keyword>
<dbReference type="AlphaFoldDB" id="A0A9P5HE15"/>
<evidence type="ECO:0000256" key="1">
    <source>
        <dbReference type="ARBA" id="ARBA00000448"/>
    </source>
</evidence>
<name>A0A9P5HE15_9HYPO</name>
<dbReference type="SUPFAM" id="SSF52279">
    <property type="entry name" value="Beta-D-glucan exohydrolase, C-terminal domain"/>
    <property type="match status" value="1"/>
</dbReference>
<keyword evidence="10" id="KW-1185">Reference proteome</keyword>
<dbReference type="EC" id="3.2.1.21" evidence="3"/>
<dbReference type="GO" id="GO:0009251">
    <property type="term" value="P:glucan catabolic process"/>
    <property type="evidence" value="ECO:0007669"/>
    <property type="project" value="TreeGrafter"/>
</dbReference>
<dbReference type="Proteomes" id="UP000722485">
    <property type="component" value="Unassembled WGS sequence"/>
</dbReference>